<name>A0A562T4F7_CHIJA</name>
<evidence type="ECO:0000256" key="1">
    <source>
        <dbReference type="SAM" id="SignalP"/>
    </source>
</evidence>
<accession>A0A562T4F7</accession>
<dbReference type="EMBL" id="VLLG01000003">
    <property type="protein sequence ID" value="TWI88392.1"/>
    <property type="molecule type" value="Genomic_DNA"/>
</dbReference>
<gene>
    <name evidence="2" type="ORF">LX66_2477</name>
</gene>
<reference evidence="2 3" key="1">
    <citation type="journal article" date="2013" name="Stand. Genomic Sci.">
        <title>Genomic Encyclopedia of Type Strains, Phase I: The one thousand microbial genomes (KMG-I) project.</title>
        <authorList>
            <person name="Kyrpides N.C."/>
            <person name="Woyke T."/>
            <person name="Eisen J.A."/>
            <person name="Garrity G."/>
            <person name="Lilburn T.G."/>
            <person name="Beck B.J."/>
            <person name="Whitman W.B."/>
            <person name="Hugenholtz P."/>
            <person name="Klenk H.P."/>
        </authorList>
    </citation>
    <scope>NUCLEOTIDE SEQUENCE [LARGE SCALE GENOMIC DNA]</scope>
    <source>
        <strain evidence="2 3">DSM 13484</strain>
    </source>
</reference>
<proteinExistence type="predicted"/>
<evidence type="ECO:0000313" key="3">
    <source>
        <dbReference type="Proteomes" id="UP000316778"/>
    </source>
</evidence>
<feature type="signal peptide" evidence="1">
    <location>
        <begin position="1"/>
        <end position="21"/>
    </location>
</feature>
<comment type="caution">
    <text evidence="2">The sequence shown here is derived from an EMBL/GenBank/DDBJ whole genome shotgun (WGS) entry which is preliminary data.</text>
</comment>
<dbReference type="RefSeq" id="WP_145713675.1">
    <property type="nucleotide sequence ID" value="NZ_BAAAFY010000001.1"/>
</dbReference>
<sequence length="132" mass="14110">MKRLFPIALLLCLSFSLSSFAPASKHSVTIKKGAYPSFPITGQTTAGGSLLDYSITSSSGPAPYYITFYAPNTGEQVGGPYPFELNSVINGEYYYGCGGMGTGMYAELNITAVELRFRADATTYTVNFIPGV</sequence>
<evidence type="ECO:0000313" key="2">
    <source>
        <dbReference type="EMBL" id="TWI88392.1"/>
    </source>
</evidence>
<dbReference type="Proteomes" id="UP000316778">
    <property type="component" value="Unassembled WGS sequence"/>
</dbReference>
<keyword evidence="1" id="KW-0732">Signal</keyword>
<protein>
    <submittedName>
        <fullName evidence="2">Uncharacterized protein</fullName>
    </submittedName>
</protein>
<organism evidence="2 3">
    <name type="scientific">Chitinophaga japonensis</name>
    <name type="common">Flexibacter japonensis</name>
    <dbReference type="NCBI Taxonomy" id="104662"/>
    <lineage>
        <taxon>Bacteria</taxon>
        <taxon>Pseudomonadati</taxon>
        <taxon>Bacteroidota</taxon>
        <taxon>Chitinophagia</taxon>
        <taxon>Chitinophagales</taxon>
        <taxon>Chitinophagaceae</taxon>
        <taxon>Chitinophaga</taxon>
    </lineage>
</organism>
<dbReference type="AlphaFoldDB" id="A0A562T4F7"/>
<feature type="chain" id="PRO_5021911962" evidence="1">
    <location>
        <begin position="22"/>
        <end position="132"/>
    </location>
</feature>
<keyword evidence="3" id="KW-1185">Reference proteome</keyword>